<dbReference type="EMBL" id="CP051152">
    <property type="protein sequence ID" value="QJQ05314.1"/>
    <property type="molecule type" value="Genomic_DNA"/>
</dbReference>
<feature type="domain" description="BPP" evidence="2">
    <location>
        <begin position="32"/>
        <end position="306"/>
    </location>
</feature>
<dbReference type="Proteomes" id="UP000274350">
    <property type="component" value="Chromosome"/>
</dbReference>
<dbReference type="InterPro" id="IPR011042">
    <property type="entry name" value="6-blade_b-propeller_TolB-like"/>
</dbReference>
<proteinExistence type="predicted"/>
<accession>A0A6M4A2C1</accession>
<sequence>MKTIKLNKKLCVGLLSLMALTQSHAVPAGSAPNTPVAIPAAVSKAQELAALPDGGWLALDKQALRLFDANGKQRAKLAMRAKHLDTRSHAKGVLALVLDADTQRAIPLLVDLAAGTLQTQAAFPMPQFAVETACLYRDAQQLDYLFLVGKNGLSEQWLMQGDTRQLVRKLALPPQARHCRTDDSSHTLFVSEDNLGLWAYGADPEGTEAMGNHQPISLRAPFGRLHGGAGAFAVLPGGVALLDAKGQNLHLLRQSQGTWQALPQQRLGYGHGHEIGQLALREVAGGVQLLLRDEQAKTWQVQAQPWKPTLVAGNRKDAMAIAIIEPQVQTDPVARYGDAADDPAIWVNQANKPNSRVLGTNKKQGLLVYDMAGKQLQLLESGRLNNVDLRQNLQFGGQRFDLAVATQRDENSLVLFEINARGEVAEAARIATDLDKIYGTCLYQPSGGGLEVFVNNKDGRFQQIRIERSDQHFTGRVVRRIATDLDKIYGTCLYQPSGGGLEVFVNNKDGRFQQIRIERSDQHFTGRVVRRFKVASQPEGCVADDRHGKLYLGEEKHGIWLASADADSQPALRMILPVGPHLSADVEGMAIYYGSKHDYLVVSSQGDSSYLVLEAQAPYRVRGKFRVGINPGTGIDGTSETDGLDVSSVNFGGKFSQGMLVVQDGHKRLPE</sequence>
<evidence type="ECO:0000259" key="2">
    <source>
        <dbReference type="PROSITE" id="PS51662"/>
    </source>
</evidence>
<name>A0A6M4A2C1_9BURK</name>
<dbReference type="SUPFAM" id="SSF50956">
    <property type="entry name" value="Thermostable phytase (3-phytase)"/>
    <property type="match status" value="3"/>
</dbReference>
<feature type="signal peptide" evidence="1">
    <location>
        <begin position="1"/>
        <end position="25"/>
    </location>
</feature>
<dbReference type="Pfam" id="PF02333">
    <property type="entry name" value="Phytase"/>
    <property type="match status" value="2"/>
</dbReference>
<dbReference type="GO" id="GO:0016158">
    <property type="term" value="F:inositol hexakisphosphate 3-phosphatase activity"/>
    <property type="evidence" value="ECO:0007669"/>
    <property type="project" value="InterPro"/>
</dbReference>
<keyword evidence="1" id="KW-0732">Signal</keyword>
<evidence type="ECO:0000313" key="4">
    <source>
        <dbReference type="Proteomes" id="UP000274350"/>
    </source>
</evidence>
<dbReference type="KEGG" id="upi:EJG51_005025"/>
<evidence type="ECO:0000256" key="1">
    <source>
        <dbReference type="SAM" id="SignalP"/>
    </source>
</evidence>
<dbReference type="InterPro" id="IPR003431">
    <property type="entry name" value="B-propeller_Phytase"/>
</dbReference>
<feature type="domain" description="BPP" evidence="2">
    <location>
        <begin position="314"/>
        <end position="671"/>
    </location>
</feature>
<feature type="chain" id="PRO_5027073139" evidence="1">
    <location>
        <begin position="26"/>
        <end position="671"/>
    </location>
</feature>
<gene>
    <name evidence="3" type="ORF">EJG51_005025</name>
</gene>
<dbReference type="PROSITE" id="PS51662">
    <property type="entry name" value="BP_PHYTASE"/>
    <property type="match status" value="2"/>
</dbReference>
<dbReference type="Gene3D" id="2.120.10.30">
    <property type="entry name" value="TolB, C-terminal domain"/>
    <property type="match status" value="3"/>
</dbReference>
<dbReference type="AlphaFoldDB" id="A0A6M4A2C1"/>
<evidence type="ECO:0000313" key="3">
    <source>
        <dbReference type="EMBL" id="QJQ05314.1"/>
    </source>
</evidence>
<organism evidence="3 4">
    <name type="scientific">Undibacterium piscinae</name>
    <dbReference type="NCBI Taxonomy" id="2495591"/>
    <lineage>
        <taxon>Bacteria</taxon>
        <taxon>Pseudomonadati</taxon>
        <taxon>Pseudomonadota</taxon>
        <taxon>Betaproteobacteria</taxon>
        <taxon>Burkholderiales</taxon>
        <taxon>Oxalobacteraceae</taxon>
        <taxon>Undibacterium</taxon>
    </lineage>
</organism>
<keyword evidence="4" id="KW-1185">Reference proteome</keyword>
<reference evidence="3 4" key="1">
    <citation type="journal article" date="2019" name="Int. J. Syst. Evol. Microbiol.">
        <title>Undibacterium piscinae sp. nov., isolated from Korean shiner intestine.</title>
        <authorList>
            <person name="Lee S.Y."/>
            <person name="Kang W."/>
            <person name="Kim P.S."/>
            <person name="Kim H.S."/>
            <person name="Sung H."/>
            <person name="Shin N.R."/>
            <person name="Whon T.W."/>
            <person name="Yun J.H."/>
            <person name="Lee J.Y."/>
            <person name="Lee J.Y."/>
            <person name="Jung M.J."/>
            <person name="Jeong Y.S."/>
            <person name="Tak E.J."/>
            <person name="Han J.E."/>
            <person name="Hyun D.W."/>
            <person name="Kang M.S."/>
            <person name="Lee K.E."/>
            <person name="Lee B.H."/>
            <person name="Bae J.W."/>
        </authorList>
    </citation>
    <scope>NUCLEOTIDE SEQUENCE [LARGE SCALE GENOMIC DNA]</scope>
    <source>
        <strain evidence="3 4">S11R28</strain>
    </source>
</reference>
<protein>
    <submittedName>
        <fullName evidence="3">Phytase</fullName>
    </submittedName>
</protein>